<dbReference type="GO" id="GO:0032259">
    <property type="term" value="P:methylation"/>
    <property type="evidence" value="ECO:0007669"/>
    <property type="project" value="UniProtKB-KW"/>
</dbReference>
<dbReference type="PROSITE" id="PS01279">
    <property type="entry name" value="PCMT"/>
    <property type="match status" value="1"/>
</dbReference>
<evidence type="ECO:0000256" key="2">
    <source>
        <dbReference type="ARBA" id="ARBA00005369"/>
    </source>
</evidence>
<evidence type="ECO:0000256" key="8">
    <source>
        <dbReference type="SAM" id="MobiDB-lite"/>
    </source>
</evidence>
<protein>
    <recommendedName>
        <fullName evidence="3">protein-L-isoaspartate(D-aspartate) O-methyltransferase</fullName>
        <ecNumber evidence="3">2.1.1.77</ecNumber>
    </recommendedName>
</protein>
<keyword evidence="4" id="KW-0963">Cytoplasm</keyword>
<comment type="subcellular location">
    <subcellularLocation>
        <location evidence="1">Cytoplasm</location>
    </subcellularLocation>
</comment>
<feature type="region of interest" description="Disordered" evidence="8">
    <location>
        <begin position="137"/>
        <end position="157"/>
    </location>
</feature>
<keyword evidence="10" id="KW-1185">Reference proteome</keyword>
<evidence type="ECO:0000256" key="3">
    <source>
        <dbReference type="ARBA" id="ARBA00011890"/>
    </source>
</evidence>
<dbReference type="Proteomes" id="UP000321570">
    <property type="component" value="Unassembled WGS sequence"/>
</dbReference>
<dbReference type="GO" id="GO:0004719">
    <property type="term" value="F:protein-L-isoaspartate (D-aspartate) O-methyltransferase activity"/>
    <property type="evidence" value="ECO:0007669"/>
    <property type="project" value="UniProtKB-EC"/>
</dbReference>
<evidence type="ECO:0000313" key="10">
    <source>
        <dbReference type="Proteomes" id="UP000321570"/>
    </source>
</evidence>
<keyword evidence="5" id="KW-0489">Methyltransferase</keyword>
<dbReference type="PANTHER" id="PTHR11579">
    <property type="entry name" value="PROTEIN-L-ISOASPARTATE O-METHYLTRANSFERASE"/>
    <property type="match status" value="1"/>
</dbReference>
<name>A0A564ZA97_HYMDI</name>
<evidence type="ECO:0000256" key="6">
    <source>
        <dbReference type="ARBA" id="ARBA00022679"/>
    </source>
</evidence>
<organism evidence="9 10">
    <name type="scientific">Hymenolepis diminuta</name>
    <name type="common">Rat tapeworm</name>
    <dbReference type="NCBI Taxonomy" id="6216"/>
    <lineage>
        <taxon>Eukaryota</taxon>
        <taxon>Metazoa</taxon>
        <taxon>Spiralia</taxon>
        <taxon>Lophotrochozoa</taxon>
        <taxon>Platyhelminthes</taxon>
        <taxon>Cestoda</taxon>
        <taxon>Eucestoda</taxon>
        <taxon>Cyclophyllidea</taxon>
        <taxon>Hymenolepididae</taxon>
        <taxon>Hymenolepis</taxon>
    </lineage>
</organism>
<proteinExistence type="inferred from homology"/>
<dbReference type="GO" id="GO:0005737">
    <property type="term" value="C:cytoplasm"/>
    <property type="evidence" value="ECO:0007669"/>
    <property type="project" value="UniProtKB-SubCell"/>
</dbReference>
<sequence>MVGTNGLAVGIEHVEELTRLSARNVQNWLDSGPMFNGSAVDLTLGDNIKLVTGDGRQGYPPYAPYDVINVGAAAPTIPQELVAQLKPNGRLICPVGPPGGNQVLYQVDKDRTGRHVTETALMGVIYVPLTDLHAQTQSRTCPSPIQPPVTTTRGGDG</sequence>
<comment type="similarity">
    <text evidence="2">Belongs to the methyltransferase superfamily. L-isoaspartyl/D-aspartyl protein methyltransferase family.</text>
</comment>
<accession>A0A564ZA97</accession>
<reference evidence="9 10" key="1">
    <citation type="submission" date="2019-07" db="EMBL/GenBank/DDBJ databases">
        <authorList>
            <person name="Jastrzebski P J."/>
            <person name="Paukszto L."/>
            <person name="Jastrzebski P J."/>
        </authorList>
    </citation>
    <scope>NUCLEOTIDE SEQUENCE [LARGE SCALE GENOMIC DNA]</scope>
    <source>
        <strain evidence="9 10">WMS-il1</strain>
    </source>
</reference>
<keyword evidence="6" id="KW-0808">Transferase</keyword>
<evidence type="ECO:0000256" key="4">
    <source>
        <dbReference type="ARBA" id="ARBA00022490"/>
    </source>
</evidence>
<dbReference type="AlphaFoldDB" id="A0A564ZA97"/>
<keyword evidence="7" id="KW-0949">S-adenosyl-L-methionine</keyword>
<dbReference type="Gene3D" id="3.40.50.150">
    <property type="entry name" value="Vaccinia Virus protein VP39"/>
    <property type="match status" value="1"/>
</dbReference>
<dbReference type="SUPFAM" id="SSF53335">
    <property type="entry name" value="S-adenosyl-L-methionine-dependent methyltransferases"/>
    <property type="match status" value="1"/>
</dbReference>
<evidence type="ECO:0000256" key="5">
    <source>
        <dbReference type="ARBA" id="ARBA00022603"/>
    </source>
</evidence>
<evidence type="ECO:0000256" key="7">
    <source>
        <dbReference type="ARBA" id="ARBA00022691"/>
    </source>
</evidence>
<dbReference type="EMBL" id="CABIJS010000702">
    <property type="protein sequence ID" value="VUZ56370.1"/>
    <property type="molecule type" value="Genomic_DNA"/>
</dbReference>
<evidence type="ECO:0000256" key="1">
    <source>
        <dbReference type="ARBA" id="ARBA00004496"/>
    </source>
</evidence>
<dbReference type="PANTHER" id="PTHR11579:SF0">
    <property type="entry name" value="PROTEIN-L-ISOASPARTATE(D-ASPARTATE) O-METHYLTRANSFERASE"/>
    <property type="match status" value="1"/>
</dbReference>
<dbReference type="InterPro" id="IPR000682">
    <property type="entry name" value="PCMT"/>
</dbReference>
<gene>
    <name evidence="9" type="ORF">WMSIL1_LOCUS14007</name>
</gene>
<evidence type="ECO:0000313" key="9">
    <source>
        <dbReference type="EMBL" id="VUZ56370.1"/>
    </source>
</evidence>
<dbReference type="Pfam" id="PF01135">
    <property type="entry name" value="PCMT"/>
    <property type="match status" value="1"/>
</dbReference>
<dbReference type="EC" id="2.1.1.77" evidence="3"/>
<dbReference type="InterPro" id="IPR029063">
    <property type="entry name" value="SAM-dependent_MTases_sf"/>
</dbReference>